<gene>
    <name evidence="3" type="ORF">E4665_05615</name>
</gene>
<dbReference type="Proteomes" id="UP000298347">
    <property type="component" value="Unassembled WGS sequence"/>
</dbReference>
<evidence type="ECO:0000313" key="4">
    <source>
        <dbReference type="Proteomes" id="UP000298347"/>
    </source>
</evidence>
<proteinExistence type="predicted"/>
<keyword evidence="4" id="KW-1185">Reference proteome</keyword>
<dbReference type="Pfam" id="PF01368">
    <property type="entry name" value="DHH"/>
    <property type="match status" value="1"/>
</dbReference>
<comment type="caution">
    <text evidence="3">The sequence shown here is derived from an EMBL/GenBank/DDBJ whole genome shotgun (WGS) entry which is preliminary data.</text>
</comment>
<dbReference type="PANTHER" id="PTHR47618:SF1">
    <property type="entry name" value="BIFUNCTIONAL OLIGORIBONUCLEASE AND PAP PHOSPHATASE NRNA"/>
    <property type="match status" value="1"/>
</dbReference>
<dbReference type="AlphaFoldDB" id="A0A4Z0GPW9"/>
<feature type="domain" description="DHHA1" evidence="2">
    <location>
        <begin position="230"/>
        <end position="304"/>
    </location>
</feature>
<dbReference type="RefSeq" id="WP_135347812.1">
    <property type="nucleotide sequence ID" value="NZ_SRJD01000004.1"/>
</dbReference>
<dbReference type="Pfam" id="PF02272">
    <property type="entry name" value="DHHA1"/>
    <property type="match status" value="1"/>
</dbReference>
<feature type="domain" description="DDH" evidence="1">
    <location>
        <begin position="15"/>
        <end position="151"/>
    </location>
</feature>
<dbReference type="InterPro" id="IPR003156">
    <property type="entry name" value="DHHA1_dom"/>
</dbReference>
<organism evidence="3 4">
    <name type="scientific">Sporolactobacillus shoreae</name>
    <dbReference type="NCBI Taxonomy" id="1465501"/>
    <lineage>
        <taxon>Bacteria</taxon>
        <taxon>Bacillati</taxon>
        <taxon>Bacillota</taxon>
        <taxon>Bacilli</taxon>
        <taxon>Bacillales</taxon>
        <taxon>Sporolactobacillaceae</taxon>
        <taxon>Sporolactobacillus</taxon>
    </lineage>
</organism>
<dbReference type="InterPro" id="IPR001667">
    <property type="entry name" value="DDH_dom"/>
</dbReference>
<reference evidence="3 4" key="1">
    <citation type="journal article" date="2015" name="Int. J. Syst. Evol. Microbiol.">
        <title>Sporolactobacillus shoreae sp. nov. and Sporolactobacillus spathodeae sp. nov., two spore-forming lactic acid bacteria isolated from tree barks in Thailand.</title>
        <authorList>
            <person name="Thamacharoensuk T."/>
            <person name="Kitahara M."/>
            <person name="Ohkuma M."/>
            <person name="Thongchul N."/>
            <person name="Tanasupawat S."/>
        </authorList>
    </citation>
    <scope>NUCLEOTIDE SEQUENCE [LARGE SCALE GENOMIC DNA]</scope>
    <source>
        <strain evidence="3 4">BK92</strain>
    </source>
</reference>
<dbReference type="OrthoDB" id="9803668at2"/>
<name>A0A4Z0GPW9_9BACL</name>
<dbReference type="SUPFAM" id="SSF64182">
    <property type="entry name" value="DHH phosphoesterases"/>
    <property type="match status" value="1"/>
</dbReference>
<dbReference type="Gene3D" id="3.90.1640.10">
    <property type="entry name" value="inorganic pyrophosphatase (n-terminal core)"/>
    <property type="match status" value="1"/>
</dbReference>
<evidence type="ECO:0000313" key="3">
    <source>
        <dbReference type="EMBL" id="TGA99257.1"/>
    </source>
</evidence>
<accession>A0A4Z0GPW9</accession>
<dbReference type="PANTHER" id="PTHR47618">
    <property type="entry name" value="BIFUNCTIONAL OLIGORIBONUCLEASE AND PAP PHOSPHATASE NRNA"/>
    <property type="match status" value="1"/>
</dbReference>
<protein>
    <submittedName>
        <fullName evidence="3">Bifunctional oligoribonuclease/PAP phosphatase NrnA</fullName>
    </submittedName>
</protein>
<dbReference type="InterPro" id="IPR051319">
    <property type="entry name" value="Oligoribo/pAp-PDE_c-di-AMP_PDE"/>
</dbReference>
<sequence>MIDQILEEIRRYETIIIHRHVRPDPDALGSQGGLASLIRDNFPGKRVYIVGEETEDLRFLVRMDEIADSAYAGALVIVCDTANQERVSDSRYSCGARIIKIDHHPLVDSYGEPQWVETSASSTSEMITSIYRNHPELVLTGQAARLLFAGIVGDTGRFQFSNVTEETFLSAAELMKKPFDRQKFFDTLYQRKLAVVRLNGYVLQHFTLTDEGVGFIKLPLDLIHSFHLQSSDASTLVNCFSTTEGLKAWVLFSEEEGLIRARIRSKGPEINQLAARYHGGGHPLASGATVYSWDEADGLIADLKVLCSRT</sequence>
<dbReference type="InterPro" id="IPR038763">
    <property type="entry name" value="DHH_sf"/>
</dbReference>
<dbReference type="Gene3D" id="3.10.310.30">
    <property type="match status" value="1"/>
</dbReference>
<evidence type="ECO:0000259" key="2">
    <source>
        <dbReference type="Pfam" id="PF02272"/>
    </source>
</evidence>
<evidence type="ECO:0000259" key="1">
    <source>
        <dbReference type="Pfam" id="PF01368"/>
    </source>
</evidence>
<dbReference type="GO" id="GO:0003676">
    <property type="term" value="F:nucleic acid binding"/>
    <property type="evidence" value="ECO:0007669"/>
    <property type="project" value="InterPro"/>
</dbReference>
<dbReference type="EMBL" id="SRJD01000004">
    <property type="protein sequence ID" value="TGA99257.1"/>
    <property type="molecule type" value="Genomic_DNA"/>
</dbReference>